<keyword evidence="3" id="KW-1185">Reference proteome</keyword>
<evidence type="ECO:0000256" key="1">
    <source>
        <dbReference type="SAM" id="MobiDB-lite"/>
    </source>
</evidence>
<evidence type="ECO:0000313" key="2">
    <source>
        <dbReference type="EMBL" id="QEH38446.1"/>
    </source>
</evidence>
<dbReference type="PANTHER" id="PTHR33546">
    <property type="entry name" value="LARGE, MULTIFUNCTIONAL SECRETED PROTEIN-RELATED"/>
    <property type="match status" value="1"/>
</dbReference>
<dbReference type="PANTHER" id="PTHR33546:SF1">
    <property type="entry name" value="LARGE, MULTIFUNCTIONAL SECRETED PROTEIN"/>
    <property type="match status" value="1"/>
</dbReference>
<accession>A0A5B9WCW5</accession>
<dbReference type="AlphaFoldDB" id="A0A5B9WCW5"/>
<dbReference type="KEGG" id="agv:OJF2_70490"/>
<protein>
    <recommendedName>
        <fullName evidence="4">Glucose/Sorbosone dehydrogenase domain-containing protein</fullName>
    </recommendedName>
</protein>
<dbReference type="EMBL" id="CP042997">
    <property type="protein sequence ID" value="QEH38446.1"/>
    <property type="molecule type" value="Genomic_DNA"/>
</dbReference>
<dbReference type="Proteomes" id="UP000324233">
    <property type="component" value="Chromosome"/>
</dbReference>
<evidence type="ECO:0000313" key="3">
    <source>
        <dbReference type="Proteomes" id="UP000324233"/>
    </source>
</evidence>
<feature type="region of interest" description="Disordered" evidence="1">
    <location>
        <begin position="414"/>
        <end position="436"/>
    </location>
</feature>
<name>A0A5B9WCW5_9BACT</name>
<dbReference type="InterPro" id="IPR011042">
    <property type="entry name" value="6-blade_b-propeller_TolB-like"/>
</dbReference>
<dbReference type="SUPFAM" id="SSF101898">
    <property type="entry name" value="NHL repeat"/>
    <property type="match status" value="1"/>
</dbReference>
<sequence>MAVIATRTTREGLRKLPTTARPILDAADVLVPEGYAVEPVLAGLSFPCGMGFADDGSLFLLEGGSTWPTRPYMPARILRLDTASGGVSEVGVEVLGGPRGVSYRDGAIYVTVKGGYHAHVDKYDLKTNARTTIVDGLPSGGWHEPSDPMFGPDGLLYFGNGSVSQNGVSLPQGFTVDLAKHPEACDVPGQDVTLTGNNVWSRNPTTPFPFLTETGPFKPFGQRAQKGEVIRGRLKCSSGLWRCHPDGSGLELLAWGLRNPYGLAFSEAGELYATDNDYEEKGERAIAEDPDRIWHIRNAKSAHGSVRTPDWYGFPDLCGDGVPAWDETRRPRKGKPAEPLIADRPAWAGPAAFLEKPHTCECHMDFCRSDAFGHRGHVFLSQFGTYAPLNTPDPAALDRGFCVKRIDLATGENEPFVRNRQPGPASHHPGSGGIERPVDCKFHPDGRSLYVLDFGVTVVAPTHVVAYARTGALWRVTKL</sequence>
<reference evidence="2 3" key="1">
    <citation type="submission" date="2019-08" db="EMBL/GenBank/DDBJ databases">
        <title>Deep-cultivation of Planctomycetes and their phenomic and genomic characterization uncovers novel biology.</title>
        <authorList>
            <person name="Wiegand S."/>
            <person name="Jogler M."/>
            <person name="Boedeker C."/>
            <person name="Pinto D."/>
            <person name="Vollmers J."/>
            <person name="Rivas-Marin E."/>
            <person name="Kohn T."/>
            <person name="Peeters S.H."/>
            <person name="Heuer A."/>
            <person name="Rast P."/>
            <person name="Oberbeckmann S."/>
            <person name="Bunk B."/>
            <person name="Jeske O."/>
            <person name="Meyerdierks A."/>
            <person name="Storesund J.E."/>
            <person name="Kallscheuer N."/>
            <person name="Luecker S."/>
            <person name="Lage O.M."/>
            <person name="Pohl T."/>
            <person name="Merkel B.J."/>
            <person name="Hornburger P."/>
            <person name="Mueller R.-W."/>
            <person name="Bruemmer F."/>
            <person name="Labrenz M."/>
            <person name="Spormann A.M."/>
            <person name="Op den Camp H."/>
            <person name="Overmann J."/>
            <person name="Amann R."/>
            <person name="Jetten M.S.M."/>
            <person name="Mascher T."/>
            <person name="Medema M.H."/>
            <person name="Devos D.P."/>
            <person name="Kaster A.-K."/>
            <person name="Ovreas L."/>
            <person name="Rohde M."/>
            <person name="Galperin M.Y."/>
            <person name="Jogler C."/>
        </authorList>
    </citation>
    <scope>NUCLEOTIDE SEQUENCE [LARGE SCALE GENOMIC DNA]</scope>
    <source>
        <strain evidence="2 3">OJF2</strain>
    </source>
</reference>
<proteinExistence type="predicted"/>
<organism evidence="2 3">
    <name type="scientific">Aquisphaera giovannonii</name>
    <dbReference type="NCBI Taxonomy" id="406548"/>
    <lineage>
        <taxon>Bacteria</taxon>
        <taxon>Pseudomonadati</taxon>
        <taxon>Planctomycetota</taxon>
        <taxon>Planctomycetia</taxon>
        <taxon>Isosphaerales</taxon>
        <taxon>Isosphaeraceae</taxon>
        <taxon>Aquisphaera</taxon>
    </lineage>
</organism>
<dbReference type="OrthoDB" id="9770043at2"/>
<dbReference type="RefSeq" id="WP_148597885.1">
    <property type="nucleotide sequence ID" value="NZ_CP042997.1"/>
</dbReference>
<dbReference type="Gene3D" id="2.120.10.30">
    <property type="entry name" value="TolB, C-terminal domain"/>
    <property type="match status" value="1"/>
</dbReference>
<evidence type="ECO:0008006" key="4">
    <source>
        <dbReference type="Google" id="ProtNLM"/>
    </source>
</evidence>
<gene>
    <name evidence="2" type="ORF">OJF2_70490</name>
</gene>